<proteinExistence type="predicted"/>
<dbReference type="Pfam" id="PF13566">
    <property type="entry name" value="DUF4130"/>
    <property type="match status" value="1"/>
</dbReference>
<reference evidence="2" key="1">
    <citation type="journal article" date="2019" name="Lett. Appl. Microbiol.">
        <title>A case of 'blown pack' spoilage of vacuum-packaged pork likely associated with Clostridium estertheticum in Canada.</title>
        <authorList>
            <person name="Zhang P."/>
            <person name="Ward P."/>
            <person name="McMullen L.M."/>
            <person name="Yang X."/>
        </authorList>
    </citation>
    <scope>NUCLEOTIDE SEQUENCE [LARGE SCALE GENOMIC DNA]</scope>
    <source>
        <strain evidence="2">MA19</strain>
    </source>
</reference>
<organism evidence="2 3">
    <name type="scientific">Clostridium estertheticum</name>
    <dbReference type="NCBI Taxonomy" id="238834"/>
    <lineage>
        <taxon>Bacteria</taxon>
        <taxon>Bacillati</taxon>
        <taxon>Bacillota</taxon>
        <taxon>Clostridia</taxon>
        <taxon>Eubacteriales</taxon>
        <taxon>Clostridiaceae</taxon>
        <taxon>Clostridium</taxon>
    </lineage>
</organism>
<dbReference type="InterPro" id="IPR023875">
    <property type="entry name" value="DNA_repair_put"/>
</dbReference>
<dbReference type="Proteomes" id="UP000342249">
    <property type="component" value="Unassembled WGS sequence"/>
</dbReference>
<sequence length="246" mass="29499">MIYLLRYIYDTTFDGFLSVIYNCYYNKMPDCIEREDRYTFDLLFDDNIIISDLVKSNKVSKAIAQKISTDTLIHVYQSFLSEAEGIELKLLKYIQLGFKMGSIVNNYMVNEFVNEIQKYSRKVGAEAHRFLGLVRFQEFNGILYAAIEPTYNISELIANHFKERLANEKWIIHDIKRKFGIVYENNEWILRDLKFEKLESHEGEELFYQNLWKVFHKSVSIKERKNEILQMKNMPKKYWNNLIEME</sequence>
<dbReference type="EMBL" id="SPSF01000031">
    <property type="protein sequence ID" value="MPQ62643.1"/>
    <property type="molecule type" value="Genomic_DNA"/>
</dbReference>
<dbReference type="AlphaFoldDB" id="A0A5N7INT1"/>
<evidence type="ECO:0000259" key="1">
    <source>
        <dbReference type="Pfam" id="PF13566"/>
    </source>
</evidence>
<evidence type="ECO:0000313" key="3">
    <source>
        <dbReference type="Proteomes" id="UP000342249"/>
    </source>
</evidence>
<comment type="caution">
    <text evidence="2">The sequence shown here is derived from an EMBL/GenBank/DDBJ whole genome shotgun (WGS) entry which is preliminary data.</text>
</comment>
<evidence type="ECO:0000313" key="2">
    <source>
        <dbReference type="EMBL" id="MPQ62643.1"/>
    </source>
</evidence>
<gene>
    <name evidence="2" type="ORF">E4V82_11050</name>
</gene>
<name>A0A5N7INT1_9CLOT</name>
<accession>A0A5N7INT1</accession>
<dbReference type="InterPro" id="IPR025404">
    <property type="entry name" value="DUF4130"/>
</dbReference>
<dbReference type="NCBIfam" id="TIGR03915">
    <property type="entry name" value="SAM_7_link_chp"/>
    <property type="match status" value="1"/>
</dbReference>
<protein>
    <submittedName>
        <fullName evidence="2">DNA metabolism protein</fullName>
    </submittedName>
</protein>
<feature type="domain" description="DUF4130" evidence="1">
    <location>
        <begin position="87"/>
        <end position="244"/>
    </location>
</feature>